<proteinExistence type="predicted"/>
<dbReference type="Proteomes" id="UP000001739">
    <property type="component" value="Plasmid pBPHYT01"/>
</dbReference>
<organism evidence="1 2">
    <name type="scientific">Paraburkholderia phytofirmans (strain DSM 17436 / LMG 22146 / PsJN)</name>
    <name type="common">Burkholderia phytofirmans</name>
    <dbReference type="NCBI Taxonomy" id="398527"/>
    <lineage>
        <taxon>Bacteria</taxon>
        <taxon>Pseudomonadati</taxon>
        <taxon>Pseudomonadota</taxon>
        <taxon>Betaproteobacteria</taxon>
        <taxon>Burkholderiales</taxon>
        <taxon>Burkholderiaceae</taxon>
        <taxon>Paraburkholderia</taxon>
    </lineage>
</organism>
<reference evidence="1 2" key="1">
    <citation type="journal article" date="2011" name="J. Bacteriol.">
        <title>Complete genome sequence of the plant growth-promoting endophyte Burkholderia phytofirmans strain PsJN.</title>
        <authorList>
            <person name="Weilharter A."/>
            <person name="Mitter B."/>
            <person name="Shin M.V."/>
            <person name="Chain P.S."/>
            <person name="Nowak J."/>
            <person name="Sessitsch A."/>
        </authorList>
    </citation>
    <scope>NUCLEOTIDE SEQUENCE [LARGE SCALE GENOMIC DNA]</scope>
    <source>
        <strain evidence="2">DSM 17436 / LMG 22146 / PsJN</strain>
        <plasmid evidence="1 2">pBPHYT01</plasmid>
    </source>
</reference>
<dbReference type="RefSeq" id="WP_012430961.1">
    <property type="nucleotide sequence ID" value="NC_010679.1"/>
</dbReference>
<accession>B2TH39</accession>
<name>B2TH39_PARPJ</name>
<dbReference type="HOGENOM" id="CLU_2448953_0_0_4"/>
<geneLocation type="plasmid" evidence="1 2">
    <name>pBPHYT01</name>
</geneLocation>
<evidence type="ECO:0000313" key="2">
    <source>
        <dbReference type="Proteomes" id="UP000001739"/>
    </source>
</evidence>
<keyword evidence="1" id="KW-0614">Plasmid</keyword>
<protein>
    <submittedName>
        <fullName evidence="1">Uncharacterized protein</fullName>
    </submittedName>
</protein>
<dbReference type="EMBL" id="CP001054">
    <property type="protein sequence ID" value="ACD21588.1"/>
    <property type="molecule type" value="Genomic_DNA"/>
</dbReference>
<sequence>MRRENLTIIGCNVFLSAGGEHVGRFSSHSAAYHATRMCDDPGWTPLGGVPMAAEDAREFERMKTRIEIEPVFKGHDADGMAVYQLRHGL</sequence>
<dbReference type="AlphaFoldDB" id="B2TH39"/>
<evidence type="ECO:0000313" key="1">
    <source>
        <dbReference type="EMBL" id="ACD21588.1"/>
    </source>
</evidence>
<dbReference type="KEGG" id="bpy:Bphyt_7303"/>
<gene>
    <name evidence="1" type="ordered locus">Bphyt_7303</name>
</gene>